<keyword evidence="13" id="KW-1185">Reference proteome</keyword>
<reference evidence="12 13" key="1">
    <citation type="journal article" date="2023" name="Insect Mol. Biol.">
        <title>Genome sequencing provides insights into the evolution of gene families encoding plant cell wall-degrading enzymes in longhorned beetles.</title>
        <authorList>
            <person name="Shin N.R."/>
            <person name="Okamura Y."/>
            <person name="Kirsch R."/>
            <person name="Pauchet Y."/>
        </authorList>
    </citation>
    <scope>NUCLEOTIDE SEQUENCE [LARGE SCALE GENOMIC DNA]</scope>
    <source>
        <strain evidence="12">EAD_L_NR</strain>
    </source>
</reference>
<evidence type="ECO:0000256" key="1">
    <source>
        <dbReference type="ARBA" id="ARBA00006798"/>
    </source>
</evidence>
<comment type="caution">
    <text evidence="12">The sequence shown here is derived from an EMBL/GenBank/DDBJ whole genome shotgun (WGS) entry which is preliminary data.</text>
</comment>
<evidence type="ECO:0000259" key="10">
    <source>
        <dbReference type="PROSITE" id="PS51509"/>
    </source>
</evidence>
<dbReference type="InterPro" id="IPR036802">
    <property type="entry name" value="ATP-guanido_PTrfase_N_sf"/>
</dbReference>
<evidence type="ECO:0000256" key="2">
    <source>
        <dbReference type="ARBA" id="ARBA00012230"/>
    </source>
</evidence>
<dbReference type="EC" id="2.7.3.3" evidence="2"/>
<keyword evidence="5 8" id="KW-0418">Kinase</keyword>
<dbReference type="InterPro" id="IPR022413">
    <property type="entry name" value="ATP-guanido_PTrfase_N"/>
</dbReference>
<dbReference type="PANTHER" id="PTHR11547">
    <property type="entry name" value="ARGININE OR CREATINE KINASE"/>
    <property type="match status" value="1"/>
</dbReference>
<dbReference type="GO" id="GO:0004111">
    <property type="term" value="F:creatine kinase activity"/>
    <property type="evidence" value="ECO:0007669"/>
    <property type="project" value="InterPro"/>
</dbReference>
<dbReference type="EMBL" id="JANEYG010000016">
    <property type="protein sequence ID" value="KAJ8919942.1"/>
    <property type="molecule type" value="Genomic_DNA"/>
</dbReference>
<evidence type="ECO:0000313" key="13">
    <source>
        <dbReference type="Proteomes" id="UP001159042"/>
    </source>
</evidence>
<dbReference type="AlphaFoldDB" id="A0AAV8W1B6"/>
<dbReference type="InterPro" id="IPR014746">
    <property type="entry name" value="Gln_synth/guanido_kin_cat_dom"/>
</dbReference>
<feature type="binding site" evidence="8">
    <location>
        <begin position="322"/>
        <end position="326"/>
    </location>
    <ligand>
        <name>ATP</name>
        <dbReference type="ChEBI" id="CHEBI:30616"/>
    </ligand>
</feature>
<feature type="domain" description="Phosphagen kinase N-terminal" evidence="10">
    <location>
        <begin position="49"/>
        <end position="133"/>
    </location>
</feature>
<accession>A0AAV8W1B6</accession>
<dbReference type="FunFam" id="1.10.135.10:FF:000003">
    <property type="entry name" value="Three-domain arginine kinase"/>
    <property type="match status" value="1"/>
</dbReference>
<keyword evidence="3 8" id="KW-0808">Transferase</keyword>
<evidence type="ECO:0000256" key="5">
    <source>
        <dbReference type="ARBA" id="ARBA00022777"/>
    </source>
</evidence>
<feature type="binding site" evidence="8">
    <location>
        <begin position="164"/>
        <end position="168"/>
    </location>
    <ligand>
        <name>ATP</name>
        <dbReference type="ChEBI" id="CHEBI:30616"/>
    </ligand>
</feature>
<dbReference type="SUPFAM" id="SSF55931">
    <property type="entry name" value="Glutamine synthetase/guanido kinase"/>
    <property type="match status" value="1"/>
</dbReference>
<dbReference type="Gene3D" id="3.30.590.10">
    <property type="entry name" value="Glutamine synthetase/guanido kinase, catalytic domain"/>
    <property type="match status" value="1"/>
</dbReference>
<feature type="binding site" evidence="8">
    <location>
        <position position="227"/>
    </location>
    <ligand>
        <name>ATP</name>
        <dbReference type="ChEBI" id="CHEBI:30616"/>
    </ligand>
</feature>
<dbReference type="InterPro" id="IPR022414">
    <property type="entry name" value="ATP-guanido_PTrfase_cat"/>
</dbReference>
<evidence type="ECO:0000256" key="7">
    <source>
        <dbReference type="PROSITE-ProRule" id="PRU00842"/>
    </source>
</evidence>
<evidence type="ECO:0000259" key="11">
    <source>
        <dbReference type="PROSITE" id="PS51510"/>
    </source>
</evidence>
<evidence type="ECO:0000256" key="8">
    <source>
        <dbReference type="PROSITE-ProRule" id="PRU00843"/>
    </source>
</evidence>
<dbReference type="Pfam" id="PF02807">
    <property type="entry name" value="ATP-gua_PtransN"/>
    <property type="match status" value="1"/>
</dbReference>
<dbReference type="CDD" id="cd07932">
    <property type="entry name" value="arginine_kinase_like"/>
    <property type="match status" value="1"/>
</dbReference>
<dbReference type="GO" id="GO:0005524">
    <property type="term" value="F:ATP binding"/>
    <property type="evidence" value="ECO:0007669"/>
    <property type="project" value="UniProtKB-UniRule"/>
</dbReference>
<sequence>MYFREFINFPLVFRNRTGRGLLQIPVNMAKAKCHRCEEKCGKSKVTPEELHRLEVGYKSFLRSDSKSLLRKYLTKDVFDKLKYKKTAFGSSLLDCVQSGFQNPDSNVGIYAADADSYVVFSDIFNPIIQDYHVGFKQTDNHPALDFGCVDKVGNVDPKGDYVISTRVRCGRSVEGYPFAPSISQSQLWELESKMMAVLSDLPGELKGTYYPLSGMTREVQQNLIDDHFLFKEGDRFLQSANACRFWPEGRGIYHNANKTFLVWVNEEDHLRIISLQKGGDLGATYKRFVMGVNEIEKKVRFMRHERLGYLTFCPTNLGTAIRASVHIKIPKLASNMNKLNEIAEKYHLQIRGTSGEHTEAQGGVYDISNKRRLGLTEYEVIQEMYHGIVELIKHERGS</sequence>
<evidence type="ECO:0000256" key="9">
    <source>
        <dbReference type="RuleBase" id="RU000505"/>
    </source>
</evidence>
<evidence type="ECO:0000256" key="3">
    <source>
        <dbReference type="ARBA" id="ARBA00022679"/>
    </source>
</evidence>
<gene>
    <name evidence="12" type="ORF">NQ315_006471</name>
</gene>
<dbReference type="PROSITE" id="PS51509">
    <property type="entry name" value="PHOSPHAGEN_KINASE_N"/>
    <property type="match status" value="1"/>
</dbReference>
<dbReference type="PROSITE" id="PS51510">
    <property type="entry name" value="PHOSPHAGEN_KINASE_C"/>
    <property type="match status" value="1"/>
</dbReference>
<evidence type="ECO:0000313" key="12">
    <source>
        <dbReference type="EMBL" id="KAJ8919942.1"/>
    </source>
</evidence>
<keyword evidence="6 8" id="KW-0067">ATP-binding</keyword>
<organism evidence="12 13">
    <name type="scientific">Exocentrus adspersus</name>
    <dbReference type="NCBI Taxonomy" id="1586481"/>
    <lineage>
        <taxon>Eukaryota</taxon>
        <taxon>Metazoa</taxon>
        <taxon>Ecdysozoa</taxon>
        <taxon>Arthropoda</taxon>
        <taxon>Hexapoda</taxon>
        <taxon>Insecta</taxon>
        <taxon>Pterygota</taxon>
        <taxon>Neoptera</taxon>
        <taxon>Endopterygota</taxon>
        <taxon>Coleoptera</taxon>
        <taxon>Polyphaga</taxon>
        <taxon>Cucujiformia</taxon>
        <taxon>Chrysomeloidea</taxon>
        <taxon>Cerambycidae</taxon>
        <taxon>Lamiinae</taxon>
        <taxon>Acanthocinini</taxon>
        <taxon>Exocentrus</taxon>
    </lineage>
</organism>
<dbReference type="GO" id="GO:0046314">
    <property type="term" value="P:phosphocreatine biosynthetic process"/>
    <property type="evidence" value="ECO:0007669"/>
    <property type="project" value="InterPro"/>
</dbReference>
<dbReference type="Proteomes" id="UP001159042">
    <property type="component" value="Unassembled WGS sequence"/>
</dbReference>
<evidence type="ECO:0000256" key="6">
    <source>
        <dbReference type="ARBA" id="ARBA00022840"/>
    </source>
</evidence>
<dbReference type="SUPFAM" id="SSF48034">
    <property type="entry name" value="Guanido kinase N-terminal domain"/>
    <property type="match status" value="1"/>
</dbReference>
<dbReference type="PANTHER" id="PTHR11547:SF38">
    <property type="entry name" value="ARGININE KINASE 1-RELATED"/>
    <property type="match status" value="1"/>
</dbReference>
<proteinExistence type="inferred from homology"/>
<feature type="binding site" evidence="8">
    <location>
        <begin position="351"/>
        <end position="356"/>
    </location>
    <ligand>
        <name>ATP</name>
        <dbReference type="ChEBI" id="CHEBI:30616"/>
    </ligand>
</feature>
<comment type="similarity">
    <text evidence="1 7 9">Belongs to the ATP:guanido phosphotransferase family.</text>
</comment>
<dbReference type="Pfam" id="PF00217">
    <property type="entry name" value="ATP-gua_Ptrans"/>
    <property type="match status" value="1"/>
</dbReference>
<dbReference type="InterPro" id="IPR022415">
    <property type="entry name" value="ATP-guanido_PTrfase_AS"/>
</dbReference>
<feature type="binding site" evidence="8">
    <location>
        <position position="271"/>
    </location>
    <ligand>
        <name>ATP</name>
        <dbReference type="ChEBI" id="CHEBI:30616"/>
    </ligand>
</feature>
<feature type="domain" description="Phosphagen kinase C-terminal" evidence="11">
    <location>
        <begin position="161"/>
        <end position="398"/>
    </location>
</feature>
<name>A0AAV8W1B6_9CUCU</name>
<dbReference type="InterPro" id="IPR000749">
    <property type="entry name" value="ATP-guanido_PTrfase"/>
</dbReference>
<dbReference type="PROSITE" id="PS00112">
    <property type="entry name" value="PHOSPHAGEN_KINASE"/>
    <property type="match status" value="1"/>
</dbReference>
<keyword evidence="4 8" id="KW-0547">Nucleotide-binding</keyword>
<protein>
    <recommendedName>
        <fullName evidence="2">arginine kinase</fullName>
        <ecNumber evidence="2">2.7.3.3</ecNumber>
    </recommendedName>
</protein>
<evidence type="ECO:0000256" key="4">
    <source>
        <dbReference type="ARBA" id="ARBA00022741"/>
    </source>
</evidence>
<dbReference type="GO" id="GO:0004054">
    <property type="term" value="F:arginine kinase activity"/>
    <property type="evidence" value="ECO:0007669"/>
    <property type="project" value="UniProtKB-EC"/>
</dbReference>
<dbReference type="GO" id="GO:0005615">
    <property type="term" value="C:extracellular space"/>
    <property type="evidence" value="ECO:0007669"/>
    <property type="project" value="TreeGrafter"/>
</dbReference>
<dbReference type="Gene3D" id="1.10.135.10">
    <property type="entry name" value="ATP:guanido phosphotransferase, N-terminal domain"/>
    <property type="match status" value="1"/>
</dbReference>
<dbReference type="FunFam" id="3.30.590.10:FF:000006">
    <property type="entry name" value="Arginine kinase 1"/>
    <property type="match status" value="1"/>
</dbReference>